<organism evidence="7 8">
    <name type="scientific">Synchytrium microbalum</name>
    <dbReference type="NCBI Taxonomy" id="1806994"/>
    <lineage>
        <taxon>Eukaryota</taxon>
        <taxon>Fungi</taxon>
        <taxon>Fungi incertae sedis</taxon>
        <taxon>Chytridiomycota</taxon>
        <taxon>Chytridiomycota incertae sedis</taxon>
        <taxon>Chytridiomycetes</taxon>
        <taxon>Synchytriales</taxon>
        <taxon>Synchytriaceae</taxon>
        <taxon>Synchytrium</taxon>
    </lineage>
</organism>
<proteinExistence type="predicted"/>
<keyword evidence="2 5" id="KW-0812">Transmembrane</keyword>
<comment type="caution">
    <text evidence="7">The sequence shown here is derived from an EMBL/GenBank/DDBJ whole genome shotgun (WGS) entry which is preliminary data.</text>
</comment>
<keyword evidence="4 5" id="KW-0472">Membrane</keyword>
<feature type="transmembrane region" description="Helical" evidence="5">
    <location>
        <begin position="304"/>
        <end position="324"/>
    </location>
</feature>
<evidence type="ECO:0000256" key="1">
    <source>
        <dbReference type="ARBA" id="ARBA00004141"/>
    </source>
</evidence>
<feature type="transmembrane region" description="Helical" evidence="5">
    <location>
        <begin position="51"/>
        <end position="74"/>
    </location>
</feature>
<feature type="transmembrane region" description="Helical" evidence="5">
    <location>
        <begin position="197"/>
        <end position="219"/>
    </location>
</feature>
<feature type="domain" description="Sugar phosphate transporter" evidence="6">
    <location>
        <begin position="3"/>
        <end position="272"/>
    </location>
</feature>
<feature type="transmembrane region" description="Helical" evidence="5">
    <location>
        <begin position="231"/>
        <end position="248"/>
    </location>
</feature>
<keyword evidence="3 5" id="KW-1133">Transmembrane helix</keyword>
<dbReference type="Proteomes" id="UP000319731">
    <property type="component" value="Unassembled WGS sequence"/>
</dbReference>
<feature type="transmembrane region" description="Helical" evidence="5">
    <location>
        <begin position="129"/>
        <end position="150"/>
    </location>
</feature>
<feature type="transmembrane region" description="Helical" evidence="5">
    <location>
        <begin position="20"/>
        <end position="39"/>
    </location>
</feature>
<dbReference type="GO" id="GO:0016020">
    <property type="term" value="C:membrane"/>
    <property type="evidence" value="ECO:0007669"/>
    <property type="project" value="UniProtKB-SubCell"/>
</dbReference>
<evidence type="ECO:0000256" key="3">
    <source>
        <dbReference type="ARBA" id="ARBA00022989"/>
    </source>
</evidence>
<dbReference type="InterPro" id="IPR050186">
    <property type="entry name" value="TPT_transporter"/>
</dbReference>
<name>A0A507BW41_9FUNG</name>
<evidence type="ECO:0000256" key="5">
    <source>
        <dbReference type="SAM" id="Phobius"/>
    </source>
</evidence>
<dbReference type="OrthoDB" id="5547497at2759"/>
<feature type="transmembrane region" description="Helical" evidence="5">
    <location>
        <begin position="159"/>
        <end position="185"/>
    </location>
</feature>
<feature type="transmembrane region" description="Helical" evidence="5">
    <location>
        <begin position="254"/>
        <end position="274"/>
    </location>
</feature>
<dbReference type="AlphaFoldDB" id="A0A507BW41"/>
<protein>
    <recommendedName>
        <fullName evidence="6">Sugar phosphate transporter domain-containing protein</fullName>
    </recommendedName>
</protein>
<dbReference type="GeneID" id="42007492"/>
<gene>
    <name evidence="7" type="ORF">SmJEL517_g06269</name>
</gene>
<feature type="transmembrane region" description="Helical" evidence="5">
    <location>
        <begin position="106"/>
        <end position="123"/>
    </location>
</feature>
<dbReference type="InterPro" id="IPR029044">
    <property type="entry name" value="Nucleotide-diphossugar_trans"/>
</dbReference>
<evidence type="ECO:0000259" key="6">
    <source>
        <dbReference type="Pfam" id="PF03151"/>
    </source>
</evidence>
<dbReference type="RefSeq" id="XP_031021830.1">
    <property type="nucleotide sequence ID" value="XM_031172195.1"/>
</dbReference>
<evidence type="ECO:0000313" key="8">
    <source>
        <dbReference type="Proteomes" id="UP000319731"/>
    </source>
</evidence>
<dbReference type="Gene3D" id="3.90.550.10">
    <property type="entry name" value="Spore Coat Polysaccharide Biosynthesis Protein SpsA, Chain A"/>
    <property type="match status" value="1"/>
</dbReference>
<dbReference type="PANTHER" id="PTHR11132">
    <property type="entry name" value="SOLUTE CARRIER FAMILY 35"/>
    <property type="match status" value="1"/>
</dbReference>
<evidence type="ECO:0000313" key="7">
    <source>
        <dbReference type="EMBL" id="TPX30074.1"/>
    </source>
</evidence>
<sequence length="719" mass="79227">MSSVLIVTVNKLVLERFHYPIFLTWIHQIAGWLLSSLYLNSHGQGVPDMPAFSQLTLAVAYSASLLLLNVSLLVNDIASYQLLKVLTTPAVAILQFLWLGKTVPPNCIIALAMATIGVPLATMNSGFNIGFGFVLGLVASVVAAASQILIQKFPALNGIILIGVVSPASSLLLGFAAVVELFVVWSPAQNPNLTLGTAGLVILSCILAIFTNYFSFSVISMTSALTFQFVGHLKTLVVILIGMLVFPANSSLQSIRGVFGITITAASLVLYSVARSDIKTTGGLVRLWWSTTGSKNIMARRPELIAFSLIIMTMIMAPMASFLIPTPIDGNIDRASEVNLVNVLRMAITEPSDSNFFEWTNPAVVKERICIVHADSRDVEIEKPDGSSYTVISRYYMSWWAIRHGYDYRDLRVQRMNDLYGTWDKLQGILETIPKYDVTIFFDSDAYVTDLDTTAEYMMERWGFSHNSSIMMAFDPPNEVPDNFNNTNTGFIVIRNTPLSIKIFQDLITCPDKIPGCSYWRHRWPHEQKAFSKYLRPNLTEGSEFIIAPCDEANGHPANAYCIWDRPRPLAPCATLLNTPIENNPAPTSQLMHSAVPPTSAAPTPSSSCTSVRYFGEVYYPGQTNHLGWLRTCDGWTCASPSCFVTKGFYTSWTVIITSVFVDAKVCADPSINYFGSCYALGSVNNLCWTSNSEGWVCPSPSCAVPTGQVRQHQRLSVF</sequence>
<comment type="subcellular location">
    <subcellularLocation>
        <location evidence="1">Membrane</location>
        <topology evidence="1">Multi-pass membrane protein</topology>
    </subcellularLocation>
</comment>
<dbReference type="Pfam" id="PF03151">
    <property type="entry name" value="TPT"/>
    <property type="match status" value="1"/>
</dbReference>
<evidence type="ECO:0000256" key="2">
    <source>
        <dbReference type="ARBA" id="ARBA00022692"/>
    </source>
</evidence>
<dbReference type="EMBL" id="QEAO01000102">
    <property type="protein sequence ID" value="TPX30074.1"/>
    <property type="molecule type" value="Genomic_DNA"/>
</dbReference>
<keyword evidence="8" id="KW-1185">Reference proteome</keyword>
<dbReference type="InterPro" id="IPR004853">
    <property type="entry name" value="Sugar_P_trans_dom"/>
</dbReference>
<reference evidence="7 8" key="1">
    <citation type="journal article" date="2019" name="Sci. Rep.">
        <title>Comparative genomics of chytrid fungi reveal insights into the obligate biotrophic and pathogenic lifestyle of Synchytrium endobioticum.</title>
        <authorList>
            <person name="van de Vossenberg B.T.L.H."/>
            <person name="Warris S."/>
            <person name="Nguyen H.D.T."/>
            <person name="van Gent-Pelzer M.P.E."/>
            <person name="Joly D.L."/>
            <person name="van de Geest H.C."/>
            <person name="Bonants P.J.M."/>
            <person name="Smith D.S."/>
            <person name="Levesque C.A."/>
            <person name="van der Lee T.A.J."/>
        </authorList>
    </citation>
    <scope>NUCLEOTIDE SEQUENCE [LARGE SCALE GENOMIC DNA]</scope>
    <source>
        <strain evidence="7 8">JEL517</strain>
    </source>
</reference>
<accession>A0A507BW41</accession>
<evidence type="ECO:0000256" key="4">
    <source>
        <dbReference type="ARBA" id="ARBA00023136"/>
    </source>
</evidence>